<dbReference type="Pfam" id="PF13699">
    <property type="entry name" value="eCIS_core"/>
    <property type="match status" value="1"/>
</dbReference>
<accession>A0A951QS67</accession>
<name>A0A951QS67_9CYAN</name>
<dbReference type="AlphaFoldDB" id="A0A951QS67"/>
<evidence type="ECO:0000256" key="1">
    <source>
        <dbReference type="SAM" id="MobiDB-lite"/>
    </source>
</evidence>
<dbReference type="EMBL" id="JAHHGZ010000039">
    <property type="protein sequence ID" value="MBW4671105.1"/>
    <property type="molecule type" value="Genomic_DNA"/>
</dbReference>
<feature type="region of interest" description="Disordered" evidence="1">
    <location>
        <begin position="289"/>
        <end position="333"/>
    </location>
</feature>
<protein>
    <submittedName>
        <fullName evidence="3">DUF4157 domain-containing protein</fullName>
    </submittedName>
</protein>
<sequence length="333" mass="36786">MKTLANQAFSTETSRKKLVSVKNTSPSRIGNLSPNLTSAAMLQRKSNCACGGGCPRCADNVKIQTKLTINEPDDRYEQEADRVADQIMRMSTGVNQETDELEEEEMIQTKSSTTSNLERTESSISSIVGSVLNSSGQPLDPRTRNFMESRFGQDFNQVRIHVDDQSATSAQAIHAQAYTAGKNIVFNTGLYQPETDQGRHLLAHELTHVVQQTGNQPLEMIQRRDWGLLGGKCCHNSPEGSEWALTGEGTWTQLTQGDCTDSWTDCDGMTCGGGFYKVSNFQTGTCQTPREDDALYRPRRWTPTNPNLPDAMSPSQRGSQEGDTPPNYVYDPT</sequence>
<dbReference type="Proteomes" id="UP000729701">
    <property type="component" value="Unassembled WGS sequence"/>
</dbReference>
<reference evidence="3" key="2">
    <citation type="journal article" date="2022" name="Microbiol. Resour. Announc.">
        <title>Metagenome Sequencing to Explore Phylogenomics of Terrestrial Cyanobacteria.</title>
        <authorList>
            <person name="Ward R.D."/>
            <person name="Stajich J.E."/>
            <person name="Johansen J.R."/>
            <person name="Huntemann M."/>
            <person name="Clum A."/>
            <person name="Foster B."/>
            <person name="Foster B."/>
            <person name="Roux S."/>
            <person name="Palaniappan K."/>
            <person name="Varghese N."/>
            <person name="Mukherjee S."/>
            <person name="Reddy T.B.K."/>
            <person name="Daum C."/>
            <person name="Copeland A."/>
            <person name="Chen I.A."/>
            <person name="Ivanova N.N."/>
            <person name="Kyrpides N.C."/>
            <person name="Shapiro N."/>
            <person name="Eloe-Fadrosh E.A."/>
            <person name="Pietrasiak N."/>
        </authorList>
    </citation>
    <scope>NUCLEOTIDE SEQUENCE</scope>
    <source>
        <strain evidence="3">GSE-NOS-MK-12-04C</strain>
    </source>
</reference>
<reference evidence="3" key="1">
    <citation type="submission" date="2021-05" db="EMBL/GenBank/DDBJ databases">
        <authorList>
            <person name="Pietrasiak N."/>
            <person name="Ward R."/>
            <person name="Stajich J.E."/>
            <person name="Kurbessoian T."/>
        </authorList>
    </citation>
    <scope>NUCLEOTIDE SEQUENCE</scope>
    <source>
        <strain evidence="3">GSE-NOS-MK-12-04C</strain>
    </source>
</reference>
<dbReference type="InterPro" id="IPR025295">
    <property type="entry name" value="eCIS_core_dom"/>
</dbReference>
<feature type="compositionally biased region" description="Polar residues" evidence="1">
    <location>
        <begin position="302"/>
        <end position="322"/>
    </location>
</feature>
<evidence type="ECO:0000313" key="4">
    <source>
        <dbReference type="Proteomes" id="UP000729701"/>
    </source>
</evidence>
<evidence type="ECO:0000313" key="3">
    <source>
        <dbReference type="EMBL" id="MBW4671105.1"/>
    </source>
</evidence>
<feature type="domain" description="eCIS core" evidence="2">
    <location>
        <begin position="138"/>
        <end position="215"/>
    </location>
</feature>
<comment type="caution">
    <text evidence="3">The sequence shown here is derived from an EMBL/GenBank/DDBJ whole genome shotgun (WGS) entry which is preliminary data.</text>
</comment>
<evidence type="ECO:0000259" key="2">
    <source>
        <dbReference type="Pfam" id="PF13699"/>
    </source>
</evidence>
<gene>
    <name evidence="3" type="ORF">KME60_27700</name>
</gene>
<organism evidence="3 4">
    <name type="scientific">Cyanomargarita calcarea GSE-NOS-MK-12-04C</name>
    <dbReference type="NCBI Taxonomy" id="2839659"/>
    <lineage>
        <taxon>Bacteria</taxon>
        <taxon>Bacillati</taxon>
        <taxon>Cyanobacteriota</taxon>
        <taxon>Cyanophyceae</taxon>
        <taxon>Nostocales</taxon>
        <taxon>Cyanomargaritaceae</taxon>
        <taxon>Cyanomargarita</taxon>
    </lineage>
</organism>
<proteinExistence type="predicted"/>